<evidence type="ECO:0000256" key="6">
    <source>
        <dbReference type="ARBA" id="ARBA00038076"/>
    </source>
</evidence>
<organism evidence="9 10">
    <name type="scientific">Rhodococcus oxybenzonivorans</name>
    <dbReference type="NCBI Taxonomy" id="1990687"/>
    <lineage>
        <taxon>Bacteria</taxon>
        <taxon>Bacillati</taxon>
        <taxon>Actinomycetota</taxon>
        <taxon>Actinomycetes</taxon>
        <taxon>Mycobacteriales</taxon>
        <taxon>Nocardiaceae</taxon>
        <taxon>Rhodococcus</taxon>
    </lineage>
</organism>
<feature type="transmembrane region" description="Helical" evidence="7">
    <location>
        <begin position="297"/>
        <end position="320"/>
    </location>
</feature>
<evidence type="ECO:0000256" key="1">
    <source>
        <dbReference type="ARBA" id="ARBA00004651"/>
    </source>
</evidence>
<evidence type="ECO:0000313" key="9">
    <source>
        <dbReference type="EMBL" id="AWK71260.1"/>
    </source>
</evidence>
<feature type="transmembrane region" description="Helical" evidence="7">
    <location>
        <begin position="416"/>
        <end position="439"/>
    </location>
</feature>
<proteinExistence type="inferred from homology"/>
<keyword evidence="3 7" id="KW-0812">Transmembrane</keyword>
<evidence type="ECO:0000256" key="5">
    <source>
        <dbReference type="ARBA" id="ARBA00023136"/>
    </source>
</evidence>
<dbReference type="RefSeq" id="WP_109327359.1">
    <property type="nucleotide sequence ID" value="NZ_CP021354.1"/>
</dbReference>
<feature type="transmembrane region" description="Helical" evidence="7">
    <location>
        <begin position="12"/>
        <end position="32"/>
    </location>
</feature>
<accession>A0A2S2BRJ9</accession>
<feature type="transmembrane region" description="Helical" evidence="7">
    <location>
        <begin position="340"/>
        <end position="359"/>
    </location>
</feature>
<dbReference type="InterPro" id="IPR003838">
    <property type="entry name" value="ABC3_permease_C"/>
</dbReference>
<gene>
    <name evidence="9" type="ORF">CBI38_06355</name>
</gene>
<dbReference type="OrthoDB" id="9780560at2"/>
<protein>
    <submittedName>
        <fullName evidence="9">ABC transporter permease</fullName>
    </submittedName>
</protein>
<feature type="transmembrane region" description="Helical" evidence="7">
    <location>
        <begin position="245"/>
        <end position="270"/>
    </location>
</feature>
<dbReference type="AlphaFoldDB" id="A0A2S2BRJ9"/>
<comment type="subcellular location">
    <subcellularLocation>
        <location evidence="1">Cell membrane</location>
        <topology evidence="1">Multi-pass membrane protein</topology>
    </subcellularLocation>
</comment>
<feature type="domain" description="ABC3 transporter permease C-terminal" evidence="8">
    <location>
        <begin position="694"/>
        <end position="810"/>
    </location>
</feature>
<dbReference type="Proteomes" id="UP000245711">
    <property type="component" value="Chromosome"/>
</dbReference>
<evidence type="ECO:0000256" key="4">
    <source>
        <dbReference type="ARBA" id="ARBA00022989"/>
    </source>
</evidence>
<dbReference type="EMBL" id="CP021354">
    <property type="protein sequence ID" value="AWK71260.1"/>
    <property type="molecule type" value="Genomic_DNA"/>
</dbReference>
<dbReference type="GO" id="GO:0022857">
    <property type="term" value="F:transmembrane transporter activity"/>
    <property type="evidence" value="ECO:0007669"/>
    <property type="project" value="TreeGrafter"/>
</dbReference>
<keyword evidence="10" id="KW-1185">Reference proteome</keyword>
<name>A0A2S2BRJ9_9NOCA</name>
<comment type="similarity">
    <text evidence="6">Belongs to the ABC-4 integral membrane protein family.</text>
</comment>
<dbReference type="PANTHER" id="PTHR30572">
    <property type="entry name" value="MEMBRANE COMPONENT OF TRANSPORTER-RELATED"/>
    <property type="match status" value="1"/>
</dbReference>
<evidence type="ECO:0000256" key="2">
    <source>
        <dbReference type="ARBA" id="ARBA00022475"/>
    </source>
</evidence>
<sequence>MRELALAQARAHAGRYVASILAVVIAVGYIVATLTLNSTVGTGIDNSLAVQYQGTDAVASGPGARAADLARIPGVAATTDDVSASVRVDSAIDGKSYGDAVSIADDSVLRWQQVSDGELPRGLGEALVSKDAGIPVGSEITVTALDASDGVTTSVRVVGLVDLSGTAQRMRGTTVFATPAQLIQWAGEAATHEVRIAGDGSLSQRELATRIREALPADSTVTTGAAATKDAAGQYLGQAEVLSTILLSFGAIAVVVAALVIANTFAVLLAARTQELALLRCVGATASQVRRSIRTEAAAVGIIASVLGAGVGIALAWVVGRVATAADAPIPLSMLHVDPLSVALGVAVGIVMTMVAASAPGRAATRLSPLAALQPMDAKPESARMSLGRRVLGLVMLAAGIAMTVVGVLVQQVPAATVGGLLSFLGIAALSTTMVPALISRTGIVLARLAGPVGELAAGNAGRNPRRTAATVTALLIGVALTSTLVVGIATVKSSAPAAMDEQFPVDVMVSSAGNRGLPPALGPRITATTGVSGVSALERADLVIDGRGELEAFGVSGSAAQSVLRTPITLPSPGRLVLSPAGLRDNGLSPGDTATVRGDRGDVTVTVVEGRDGQPALLDHTDMAVSASSPVIDAYWIRLSEGNSDDQSLAATDQVTELARELAPGSEVQGMIAMRGAIDSVFDTMLMVVAGLLSVAVLIALIGVGNTMALSVLERRRESGLLRALGLTRKGVRAMLIWEALLVAGVASGMGVVFGLVFGTAGTASVFGYDDVVLSGIPWVQLFAIVLIGGVCGMIAALLPARRAGAISPVSAMAG</sequence>
<dbReference type="PANTHER" id="PTHR30572:SF4">
    <property type="entry name" value="ABC TRANSPORTER PERMEASE YTRF"/>
    <property type="match status" value="1"/>
</dbReference>
<evidence type="ECO:0000313" key="10">
    <source>
        <dbReference type="Proteomes" id="UP000245711"/>
    </source>
</evidence>
<dbReference type="Pfam" id="PF02687">
    <property type="entry name" value="FtsX"/>
    <property type="match status" value="2"/>
</dbReference>
<feature type="transmembrane region" description="Helical" evidence="7">
    <location>
        <begin position="472"/>
        <end position="492"/>
    </location>
</feature>
<keyword evidence="5 7" id="KW-0472">Membrane</keyword>
<evidence type="ECO:0000256" key="3">
    <source>
        <dbReference type="ARBA" id="ARBA00022692"/>
    </source>
</evidence>
<reference evidence="9 10" key="1">
    <citation type="submission" date="2017-05" db="EMBL/GenBank/DDBJ databases">
        <title>Isolation of Rhodococcus sp. S2-17 biodegrading of BP-3.</title>
        <authorList>
            <person name="Lee Y."/>
            <person name="Kim K.H."/>
            <person name="Chun B.H."/>
            <person name="Jung H.S."/>
            <person name="Jeon C.O."/>
        </authorList>
    </citation>
    <scope>NUCLEOTIDE SEQUENCE [LARGE SCALE GENOMIC DNA]</scope>
    <source>
        <strain evidence="9 10">S2-17</strain>
    </source>
</reference>
<feature type="transmembrane region" description="Helical" evidence="7">
    <location>
        <begin position="686"/>
        <end position="714"/>
    </location>
</feature>
<keyword evidence="2" id="KW-1003">Cell membrane</keyword>
<dbReference type="GO" id="GO:0005886">
    <property type="term" value="C:plasma membrane"/>
    <property type="evidence" value="ECO:0007669"/>
    <property type="project" value="UniProtKB-SubCell"/>
</dbReference>
<evidence type="ECO:0000259" key="8">
    <source>
        <dbReference type="Pfam" id="PF02687"/>
    </source>
</evidence>
<keyword evidence="4 7" id="KW-1133">Transmembrane helix</keyword>
<feature type="transmembrane region" description="Helical" evidence="7">
    <location>
        <begin position="780"/>
        <end position="800"/>
    </location>
</feature>
<evidence type="ECO:0000256" key="7">
    <source>
        <dbReference type="SAM" id="Phobius"/>
    </source>
</evidence>
<feature type="transmembrane region" description="Helical" evidence="7">
    <location>
        <begin position="735"/>
        <end position="760"/>
    </location>
</feature>
<feature type="domain" description="ABC3 transporter permease C-terminal" evidence="8">
    <location>
        <begin position="248"/>
        <end position="369"/>
    </location>
</feature>
<dbReference type="InterPro" id="IPR050250">
    <property type="entry name" value="Macrolide_Exporter_MacB"/>
</dbReference>
<feature type="transmembrane region" description="Helical" evidence="7">
    <location>
        <begin position="391"/>
        <end position="410"/>
    </location>
</feature>
<dbReference type="KEGG" id="roz:CBI38_06355"/>